<dbReference type="SMART" id="SM00552">
    <property type="entry name" value="ADEAMc"/>
    <property type="match status" value="1"/>
</dbReference>
<feature type="domain" description="A to I editase" evidence="4">
    <location>
        <begin position="609"/>
        <end position="709"/>
    </location>
</feature>
<dbReference type="InterPro" id="IPR014720">
    <property type="entry name" value="dsRBD_dom"/>
</dbReference>
<dbReference type="SMART" id="SM00358">
    <property type="entry name" value="DSRM"/>
    <property type="match status" value="2"/>
</dbReference>
<feature type="region of interest" description="Disordered" evidence="2">
    <location>
        <begin position="210"/>
        <end position="248"/>
    </location>
</feature>
<gene>
    <name evidence="5" type="ORF">LSH36_57g07000</name>
</gene>
<keyword evidence="6" id="KW-1185">Reference proteome</keyword>
<dbReference type="GO" id="GO:0006382">
    <property type="term" value="P:adenosine to inosine editing"/>
    <property type="evidence" value="ECO:0007669"/>
    <property type="project" value="TreeGrafter"/>
</dbReference>
<organism evidence="5 6">
    <name type="scientific">Paralvinella palmiformis</name>
    <dbReference type="NCBI Taxonomy" id="53620"/>
    <lineage>
        <taxon>Eukaryota</taxon>
        <taxon>Metazoa</taxon>
        <taxon>Spiralia</taxon>
        <taxon>Lophotrochozoa</taxon>
        <taxon>Annelida</taxon>
        <taxon>Polychaeta</taxon>
        <taxon>Sedentaria</taxon>
        <taxon>Canalipalpata</taxon>
        <taxon>Terebellida</taxon>
        <taxon>Terebelliformia</taxon>
        <taxon>Alvinellidae</taxon>
        <taxon>Paralvinella</taxon>
    </lineage>
</organism>
<accession>A0AAD9K6C6</accession>
<dbReference type="GO" id="GO:0005737">
    <property type="term" value="C:cytoplasm"/>
    <property type="evidence" value="ECO:0007669"/>
    <property type="project" value="TreeGrafter"/>
</dbReference>
<dbReference type="EMBL" id="JAODUP010000057">
    <property type="protein sequence ID" value="KAK2164953.1"/>
    <property type="molecule type" value="Genomic_DNA"/>
</dbReference>
<dbReference type="AlphaFoldDB" id="A0AAD9K6C6"/>
<dbReference type="GO" id="GO:0003725">
    <property type="term" value="F:double-stranded RNA binding"/>
    <property type="evidence" value="ECO:0007669"/>
    <property type="project" value="TreeGrafter"/>
</dbReference>
<dbReference type="PROSITE" id="PS50141">
    <property type="entry name" value="A_DEAMIN_EDITASE"/>
    <property type="match status" value="1"/>
</dbReference>
<feature type="compositionally biased region" description="Low complexity" evidence="2">
    <location>
        <begin position="229"/>
        <end position="243"/>
    </location>
</feature>
<dbReference type="PROSITE" id="PS50137">
    <property type="entry name" value="DS_RBD"/>
    <property type="match status" value="2"/>
</dbReference>
<dbReference type="Pfam" id="PF00035">
    <property type="entry name" value="dsrm"/>
    <property type="match status" value="2"/>
</dbReference>
<reference evidence="5" key="1">
    <citation type="journal article" date="2023" name="Mol. Biol. Evol.">
        <title>Third-Generation Sequencing Reveals the Adaptive Role of the Epigenome in Three Deep-Sea Polychaetes.</title>
        <authorList>
            <person name="Perez M."/>
            <person name="Aroh O."/>
            <person name="Sun Y."/>
            <person name="Lan Y."/>
            <person name="Juniper S.K."/>
            <person name="Young C.R."/>
            <person name="Angers B."/>
            <person name="Qian P.Y."/>
        </authorList>
    </citation>
    <scope>NUCLEOTIDE SEQUENCE</scope>
    <source>
        <strain evidence="5">P08H-3</strain>
    </source>
</reference>
<dbReference type="SUPFAM" id="SSF54768">
    <property type="entry name" value="dsRNA-binding domain-like"/>
    <property type="match status" value="2"/>
</dbReference>
<dbReference type="GO" id="GO:0006396">
    <property type="term" value="P:RNA processing"/>
    <property type="evidence" value="ECO:0007669"/>
    <property type="project" value="InterPro"/>
</dbReference>
<evidence type="ECO:0000313" key="6">
    <source>
        <dbReference type="Proteomes" id="UP001208570"/>
    </source>
</evidence>
<dbReference type="PANTHER" id="PTHR10910:SF62">
    <property type="entry name" value="AT07585P-RELATED"/>
    <property type="match status" value="1"/>
</dbReference>
<dbReference type="Pfam" id="PF02137">
    <property type="entry name" value="A_deamin"/>
    <property type="match status" value="1"/>
</dbReference>
<name>A0AAD9K6C6_9ANNE</name>
<dbReference type="InterPro" id="IPR002466">
    <property type="entry name" value="A_deamin"/>
</dbReference>
<dbReference type="PANTHER" id="PTHR10910">
    <property type="entry name" value="EUKARYOTE SPECIFIC DSRNA BINDING PROTEIN"/>
    <property type="match status" value="1"/>
</dbReference>
<evidence type="ECO:0000256" key="2">
    <source>
        <dbReference type="SAM" id="MobiDB-lite"/>
    </source>
</evidence>
<dbReference type="GO" id="GO:0008251">
    <property type="term" value="F:tRNA-specific adenosine deaminase activity"/>
    <property type="evidence" value="ECO:0007669"/>
    <property type="project" value="TreeGrafter"/>
</dbReference>
<dbReference type="Gene3D" id="3.30.160.20">
    <property type="match status" value="2"/>
</dbReference>
<evidence type="ECO:0000259" key="4">
    <source>
        <dbReference type="PROSITE" id="PS50141"/>
    </source>
</evidence>
<feature type="region of interest" description="Disordered" evidence="2">
    <location>
        <begin position="367"/>
        <end position="390"/>
    </location>
</feature>
<dbReference type="GO" id="GO:0003726">
    <property type="term" value="F:double-stranded RNA adenosine deaminase activity"/>
    <property type="evidence" value="ECO:0007669"/>
    <property type="project" value="TreeGrafter"/>
</dbReference>
<proteinExistence type="predicted"/>
<dbReference type="GO" id="GO:0005730">
    <property type="term" value="C:nucleolus"/>
    <property type="evidence" value="ECO:0007669"/>
    <property type="project" value="TreeGrafter"/>
</dbReference>
<feature type="domain" description="DRBM" evidence="3">
    <location>
        <begin position="391"/>
        <end position="456"/>
    </location>
</feature>
<evidence type="ECO:0000313" key="5">
    <source>
        <dbReference type="EMBL" id="KAK2164953.1"/>
    </source>
</evidence>
<feature type="region of interest" description="Disordered" evidence="2">
    <location>
        <begin position="1"/>
        <end position="34"/>
    </location>
</feature>
<evidence type="ECO:0000256" key="1">
    <source>
        <dbReference type="PROSITE-ProRule" id="PRU00266"/>
    </source>
</evidence>
<dbReference type="Proteomes" id="UP001208570">
    <property type="component" value="Unassembled WGS sequence"/>
</dbReference>
<keyword evidence="1" id="KW-0694">RNA-binding</keyword>
<protein>
    <submittedName>
        <fullName evidence="5">Uncharacterized protein</fullName>
    </submittedName>
</protein>
<sequence>MAAWERQTRGNQEPLRTPNSVSKYAPISKQGHPMSKPIGAGRGLRFNSVQTQQQHLGSNFKPPPPHQNMFGSGYQTSPQQRFIGVNFSRQPHELAPQLKMARNSYAPPTQHMMGGGDYKAPSQQLTSCDTYEAWPQQRNFGGSYKAPAQQQYFEGPLQTPTLVAPGMIVPIESHSQMPKVPSQPAPNSQTNYGMDPFVHPVVPQLLHNPSHQTKHPAQHVQNAAKSLHSPVQQAAQISPSQAQKNEMSVPQELIDSYLNQSKHPVSVLMEYAAALHLTAKLDEVAQADDSQIGKFAFVCRLEGKTYPQGVGSTKKNAKAAAATKALNIILGVEPDPENGMYEVDHIGRIVQRCLQAAASPVAQNVGPATLPYNTEPSVQTTPEKGAGSEKHPVSIFGELSQKKGLQVTFDVGEQMPEGGFRTTIYLRDMPLVSATGLNKKESKKKAAENAIRYIYNMTESAMGGCLDNPTHYDKMAILAHRKFRDLLGHCGMPQYLDDDRVLSAFIIQRGQANQGEVVALATGDCIIDPNSLDQTGRTLLDSHGDVLAHRALQKVPSALSAEDAEKISEGFHHPTFDDDDHGQLRVKKREGCITGEEPVPLGPRMTAHSINWCATDHNIEIINGRQGKSIEMSPFRTSASGASRLAKAGFLHRFNELVKFCPELRQYKTYGEVKLGSESYQKAKLTLYKHLEQNNLGRWYRKDSIFENFDK</sequence>
<evidence type="ECO:0000259" key="3">
    <source>
        <dbReference type="PROSITE" id="PS50137"/>
    </source>
</evidence>
<comment type="caution">
    <text evidence="5">The sequence shown here is derived from an EMBL/GenBank/DDBJ whole genome shotgun (WGS) entry which is preliminary data.</text>
</comment>
<feature type="domain" description="DRBM" evidence="3">
    <location>
        <begin position="263"/>
        <end position="331"/>
    </location>
</feature>
<feature type="compositionally biased region" description="Polar residues" evidence="2">
    <location>
        <begin position="371"/>
        <end position="382"/>
    </location>
</feature>